<dbReference type="Pfam" id="PF04151">
    <property type="entry name" value="PPC"/>
    <property type="match status" value="1"/>
</dbReference>
<dbReference type="PANTHER" id="PTHR37835">
    <property type="entry name" value="ALPHA-CLOSTRIPAIN"/>
    <property type="match status" value="1"/>
</dbReference>
<dbReference type="AlphaFoldDB" id="A0A3S1CK23"/>
<keyword evidence="5" id="KW-1185">Reference proteome</keyword>
<dbReference type="InterPro" id="IPR005077">
    <property type="entry name" value="Peptidase_C11"/>
</dbReference>
<evidence type="ECO:0000259" key="2">
    <source>
        <dbReference type="Pfam" id="PF04151"/>
    </source>
</evidence>
<feature type="domain" description="Ig-like" evidence="3">
    <location>
        <begin position="169"/>
        <end position="243"/>
    </location>
</feature>
<sequence>MLDNAGNVLSNARRLNLTSNTQTFTDWVGSSDLNDFYRFTVSSRSSFNLTLNGLTANADVQIIRDINSNFLIDGTSEIINGSYVLGTASESIRATLEAGDYYIRIYPGSNSLSWLSSSSTKYSLNVSAQSVNAAPSALQFGLQNSSIRTGDTLSTINGWVFDSDGANDIARIDFRVVHNNGTFIDVADITSVNPSINENHWGRFDYNLSLAGLNLTTGNYTLRAIAYDKAGATSNVVEQRFSFTQLPVNTVPTSLQFQINKTAYNNTETISISNGSVFDANGASDISRVDFRIRRSDGVFVEVNDATSFTPASSNNRLGIFNYSLSLANLGLTTGNHSLWAIAYDKAGATSNVVEQRFSFTQLPVNTVPTSLQFQINKTAYNNTETISISNGSVFDANGASDISTIDFQIRRSNGTFIDVANVSNFSISNSDNRLANFNYNLSLSNLNLATDDYSLWAVAYDKAGARSSVFERQFTVLNQPVTPPKADWTFFVYMAGDNLEDFGIEDFVEMSAVGSSQNVNIVVQFDRTSKQNVSDPDWQDDTSHGNWTDTRRGIVRRGDTPDLNWSTSIGEVNMGDTNTLRNFLTWGTTNYQANNYALVLWGHGNGASASYDDINQDGITSNELSSVLAGLSSRMSLVAADSCLMGMTEYAYGIRNQASVFVGSQELVPGTGFNYTKVLSDLTASSKIGARDLGSIIVNRYAQEYRNVTYFDTTLSAINLESISTLSNRLSNFASTFMSSSTSLDRSRLETHSYYSANFGEGYFSEYCDLGILLSRIASDNSMSLALRVAAESALGTYNTAIINNFSAVNGRATGLCIYLQERGYGAWNYNNSYQAFTSDTNWDEFLSWWKNA</sequence>
<accession>A0A3S1CK23</accession>
<feature type="domain" description="Ig-like" evidence="3">
    <location>
        <begin position="398"/>
        <end position="476"/>
    </location>
</feature>
<dbReference type="Gene3D" id="2.60.120.380">
    <property type="match status" value="1"/>
</dbReference>
<dbReference type="Gene3D" id="2.60.40.10">
    <property type="entry name" value="Immunoglobulins"/>
    <property type="match status" value="1"/>
</dbReference>
<dbReference type="InterPro" id="IPR007280">
    <property type="entry name" value="Peptidase_C_arc/bac"/>
</dbReference>
<dbReference type="InterPro" id="IPR013783">
    <property type="entry name" value="Ig-like_fold"/>
</dbReference>
<protein>
    <submittedName>
        <fullName evidence="4">Uncharacterized protein</fullName>
    </submittedName>
</protein>
<feature type="region of interest" description="Disordered" evidence="1">
    <location>
        <begin position="533"/>
        <end position="555"/>
    </location>
</feature>
<comment type="caution">
    <text evidence="4">The sequence shown here is derived from an EMBL/GenBank/DDBJ whole genome shotgun (WGS) entry which is preliminary data.</text>
</comment>
<evidence type="ECO:0000256" key="1">
    <source>
        <dbReference type="SAM" id="MobiDB-lite"/>
    </source>
</evidence>
<gene>
    <name evidence="4" type="ORF">DSM106972_039560</name>
</gene>
<dbReference type="InterPro" id="IPR022038">
    <property type="entry name" value="Ig-like_bact"/>
</dbReference>
<evidence type="ECO:0000313" key="4">
    <source>
        <dbReference type="EMBL" id="RUT05135.1"/>
    </source>
</evidence>
<dbReference type="Pfam" id="PF12245">
    <property type="entry name" value="Big_3_2"/>
    <property type="match status" value="2"/>
</dbReference>
<proteinExistence type="predicted"/>
<organism evidence="4 5">
    <name type="scientific">Dulcicalothrix desertica PCC 7102</name>
    <dbReference type="NCBI Taxonomy" id="232991"/>
    <lineage>
        <taxon>Bacteria</taxon>
        <taxon>Bacillati</taxon>
        <taxon>Cyanobacteriota</taxon>
        <taxon>Cyanophyceae</taxon>
        <taxon>Nostocales</taxon>
        <taxon>Calotrichaceae</taxon>
        <taxon>Dulcicalothrix</taxon>
    </lineage>
</organism>
<evidence type="ECO:0000259" key="3">
    <source>
        <dbReference type="Pfam" id="PF12245"/>
    </source>
</evidence>
<dbReference type="PANTHER" id="PTHR37835:SF1">
    <property type="entry name" value="ALPHA-CLOSTRIPAIN"/>
    <property type="match status" value="1"/>
</dbReference>
<dbReference type="RefSeq" id="WP_127082384.1">
    <property type="nucleotide sequence ID" value="NZ_RSCL01000009.1"/>
</dbReference>
<dbReference type="Gene3D" id="3.40.50.11970">
    <property type="match status" value="1"/>
</dbReference>
<dbReference type="Proteomes" id="UP000271624">
    <property type="component" value="Unassembled WGS sequence"/>
</dbReference>
<reference evidence="4" key="2">
    <citation type="journal article" date="2019" name="Genome Biol. Evol.">
        <title>Day and night: Metabolic profiles and evolutionary relationships of six axenic non-marine cyanobacteria.</title>
        <authorList>
            <person name="Will S.E."/>
            <person name="Henke P."/>
            <person name="Boedeker C."/>
            <person name="Huang S."/>
            <person name="Brinkmann H."/>
            <person name="Rohde M."/>
            <person name="Jarek M."/>
            <person name="Friedl T."/>
            <person name="Seufert S."/>
            <person name="Schumacher M."/>
            <person name="Overmann J."/>
            <person name="Neumann-Schaal M."/>
            <person name="Petersen J."/>
        </authorList>
    </citation>
    <scope>NUCLEOTIDE SEQUENCE [LARGE SCALE GENOMIC DNA]</scope>
    <source>
        <strain evidence="4">PCC 7102</strain>
    </source>
</reference>
<dbReference type="Pfam" id="PF03415">
    <property type="entry name" value="Peptidase_C11"/>
    <property type="match status" value="1"/>
</dbReference>
<dbReference type="OrthoDB" id="7325981at2"/>
<dbReference type="SUPFAM" id="SSF89260">
    <property type="entry name" value="Collagen-binding domain"/>
    <property type="match status" value="1"/>
</dbReference>
<dbReference type="EMBL" id="RSCL01000009">
    <property type="protein sequence ID" value="RUT05135.1"/>
    <property type="molecule type" value="Genomic_DNA"/>
</dbReference>
<evidence type="ECO:0000313" key="5">
    <source>
        <dbReference type="Proteomes" id="UP000271624"/>
    </source>
</evidence>
<reference evidence="4" key="1">
    <citation type="submission" date="2018-12" db="EMBL/GenBank/DDBJ databases">
        <authorList>
            <person name="Will S."/>
            <person name="Neumann-Schaal M."/>
            <person name="Henke P."/>
        </authorList>
    </citation>
    <scope>NUCLEOTIDE SEQUENCE</scope>
    <source>
        <strain evidence="4">PCC 7102</strain>
    </source>
</reference>
<name>A0A3S1CK23_9CYAN</name>
<feature type="domain" description="Peptidase C-terminal archaeal/bacterial" evidence="2">
    <location>
        <begin position="34"/>
        <end position="106"/>
    </location>
</feature>